<dbReference type="RefSeq" id="WP_322877259.1">
    <property type="nucleotide sequence ID" value="NZ_JAVMIP010000002.1"/>
</dbReference>
<evidence type="ECO:0000256" key="2">
    <source>
        <dbReference type="SAM" id="Phobius"/>
    </source>
</evidence>
<dbReference type="AlphaFoldDB" id="A0AAE4FPM9"/>
<accession>A0AAE4FPM9</accession>
<evidence type="ECO:0000256" key="1">
    <source>
        <dbReference type="SAM" id="Coils"/>
    </source>
</evidence>
<dbReference type="EMBL" id="JAVMIP010000002">
    <property type="protein sequence ID" value="MDS3859968.1"/>
    <property type="molecule type" value="Genomic_DNA"/>
</dbReference>
<keyword evidence="2" id="KW-0812">Transmembrane</keyword>
<organism evidence="3 4">
    <name type="scientific">Pseudocalidococcus azoricus BACA0444</name>
    <dbReference type="NCBI Taxonomy" id="2918990"/>
    <lineage>
        <taxon>Bacteria</taxon>
        <taxon>Bacillati</taxon>
        <taxon>Cyanobacteriota</taxon>
        <taxon>Cyanophyceae</taxon>
        <taxon>Acaryochloridales</taxon>
        <taxon>Thermosynechococcaceae</taxon>
        <taxon>Pseudocalidococcus</taxon>
        <taxon>Pseudocalidococcus azoricus</taxon>
    </lineage>
</organism>
<gene>
    <name evidence="3" type="ORF">RIF25_04010</name>
</gene>
<keyword evidence="4" id="KW-1185">Reference proteome</keyword>
<evidence type="ECO:0000313" key="3">
    <source>
        <dbReference type="EMBL" id="MDS3859968.1"/>
    </source>
</evidence>
<keyword evidence="1" id="KW-0175">Coiled coil</keyword>
<reference evidence="4" key="1">
    <citation type="submission" date="2023-07" db="EMBL/GenBank/DDBJ databases">
        <authorList>
            <person name="Luz R."/>
            <person name="Cordeiro R."/>
            <person name="Fonseca A."/>
            <person name="Goncalves V."/>
        </authorList>
    </citation>
    <scope>NUCLEOTIDE SEQUENCE [LARGE SCALE GENOMIC DNA]</scope>
    <source>
        <strain evidence="4">BACA0444</strain>
    </source>
</reference>
<sequence length="253" mass="28805">MAVELATLHKRVVRLMGVIDRFGSYESVRLPSRRNPPGRQGQSNRRTIQKVCVRHLSLADTRQAVTPDHWWLPMRQEWANLGLQPGDKVIFTTKIHRAKKGYQGDELGVKGTHRLVRVEYGPSPNVKDVTLISRSNLVTRYHQAQARNEILTTELENLHREYQASQATLEQWQTDLNQLHQELNKAGQINLHLTDDLQHLQHQLSWTCPLKYAYGLVGITAIAAFSGGLFLGQWTVTPPSTLHQPGNRIHQSP</sequence>
<comment type="caution">
    <text evidence="3">The sequence shown here is derived from an EMBL/GenBank/DDBJ whole genome shotgun (WGS) entry which is preliminary data.</text>
</comment>
<feature type="transmembrane region" description="Helical" evidence="2">
    <location>
        <begin position="212"/>
        <end position="232"/>
    </location>
</feature>
<evidence type="ECO:0000313" key="4">
    <source>
        <dbReference type="Proteomes" id="UP001268256"/>
    </source>
</evidence>
<feature type="coiled-coil region" evidence="1">
    <location>
        <begin position="141"/>
        <end position="189"/>
    </location>
</feature>
<name>A0AAE4FPM9_9CYAN</name>
<proteinExistence type="predicted"/>
<dbReference type="Proteomes" id="UP001268256">
    <property type="component" value="Unassembled WGS sequence"/>
</dbReference>
<keyword evidence="2" id="KW-0472">Membrane</keyword>
<protein>
    <submittedName>
        <fullName evidence="3">Uncharacterized protein</fullName>
    </submittedName>
</protein>
<keyword evidence="2" id="KW-1133">Transmembrane helix</keyword>